<gene>
    <name evidence="5" type="ORF">IE077_002258</name>
</gene>
<keyword evidence="2" id="KW-0342">GTP-binding</keyword>
<evidence type="ECO:0000256" key="1">
    <source>
        <dbReference type="ARBA" id="ARBA00022741"/>
    </source>
</evidence>
<evidence type="ECO:0000259" key="4">
    <source>
        <dbReference type="Pfam" id="PF01926"/>
    </source>
</evidence>
<feature type="domain" description="G" evidence="4">
    <location>
        <begin position="189"/>
        <end position="267"/>
    </location>
</feature>
<name>A0ABQ7JB69_9APIC</name>
<dbReference type="EMBL" id="JADAQX010000207">
    <property type="protein sequence ID" value="KAF8821248.1"/>
    <property type="molecule type" value="Genomic_DNA"/>
</dbReference>
<feature type="region of interest" description="Disordered" evidence="3">
    <location>
        <begin position="409"/>
        <end position="428"/>
    </location>
</feature>
<evidence type="ECO:0000256" key="2">
    <source>
        <dbReference type="ARBA" id="ARBA00023134"/>
    </source>
</evidence>
<dbReference type="SUPFAM" id="SSF52540">
    <property type="entry name" value="P-loop containing nucleoside triphosphate hydrolases"/>
    <property type="match status" value="1"/>
</dbReference>
<feature type="compositionally biased region" description="Low complexity" evidence="3">
    <location>
        <begin position="417"/>
        <end position="428"/>
    </location>
</feature>
<dbReference type="PANTHER" id="PTHR45782">
    <property type="entry name" value="MITOCHONDRIAL RIBOSOME-ASSOCIATED GTPASE 1"/>
    <property type="match status" value="1"/>
</dbReference>
<dbReference type="InterPro" id="IPR006073">
    <property type="entry name" value="GTP-bd"/>
</dbReference>
<keyword evidence="6" id="KW-1185">Reference proteome</keyword>
<accession>A0ABQ7JB69</accession>
<evidence type="ECO:0000313" key="5">
    <source>
        <dbReference type="EMBL" id="KAF8821248.1"/>
    </source>
</evidence>
<dbReference type="Pfam" id="PF01926">
    <property type="entry name" value="MMR_HSR1"/>
    <property type="match status" value="1"/>
</dbReference>
<comment type="caution">
    <text evidence="5">The sequence shown here is derived from an EMBL/GenBank/DDBJ whole genome shotgun (WGS) entry which is preliminary data.</text>
</comment>
<evidence type="ECO:0000256" key="3">
    <source>
        <dbReference type="SAM" id="MobiDB-lite"/>
    </source>
</evidence>
<organism evidence="5 6">
    <name type="scientific">Cardiosporidium cionae</name>
    <dbReference type="NCBI Taxonomy" id="476202"/>
    <lineage>
        <taxon>Eukaryota</taxon>
        <taxon>Sar</taxon>
        <taxon>Alveolata</taxon>
        <taxon>Apicomplexa</taxon>
        <taxon>Aconoidasida</taxon>
        <taxon>Nephromycida</taxon>
        <taxon>Cardiosporidium</taxon>
    </lineage>
</organism>
<keyword evidence="1" id="KW-0547">Nucleotide-binding</keyword>
<proteinExistence type="predicted"/>
<dbReference type="InterPro" id="IPR027417">
    <property type="entry name" value="P-loop_NTPase"/>
</dbReference>
<sequence length="428" mass="47879">MTSSHKKGGLWWRSSGPMLSDRWIGETLSAKSTQINTPLVSSAKDSKQLLLENAKNQLDASIFHPREHFQYDPHVTYCPSYTSRDAQRLMEKLKAIDVVFEVRDARAPLTSSNYFLTDKISSRIKRVVILNKMDLVPPKFLTDAKSLIESSNIPCITTCATDSRKSIKIKQILLDEIVPKFKEVGVWMMFLGLPNTGKSSLINSLKRLSFAASKHGHLGNKSTLGLNPRPLNCSSMPGSTKRIDHFLVSKSPRFYCVDTPGIMMPKVERPETNLKLGALGCAMDWKMGEMYIADWILFFLNKNHIFSYTTVLGLSSPSNDIKYVGVHSFVFSRVRLWAISIVLVVPFEQVSSIISQTLNGSNTLASIDCLSGCRYFLQLFRAGAFGKIYLDDLPSIENITSRCDRTFDELEPPGPWGPAAWPTPLTGL</sequence>
<dbReference type="Gene3D" id="3.40.50.300">
    <property type="entry name" value="P-loop containing nucleotide triphosphate hydrolases"/>
    <property type="match status" value="1"/>
</dbReference>
<protein>
    <submittedName>
        <fullName evidence="5">GTP binding protein 7 isoform 2 family protein</fullName>
    </submittedName>
</protein>
<reference evidence="5 6" key="1">
    <citation type="journal article" date="2020" name="bioRxiv">
        <title>Metabolic contributions of an alphaproteobacterial endosymbiont in the apicomplexan Cardiosporidium cionae.</title>
        <authorList>
            <person name="Hunter E.S."/>
            <person name="Paight C.J."/>
            <person name="Lane C.E."/>
        </authorList>
    </citation>
    <scope>NUCLEOTIDE SEQUENCE [LARGE SCALE GENOMIC DNA]</scope>
    <source>
        <strain evidence="5">ESH_2018</strain>
    </source>
</reference>
<evidence type="ECO:0000313" key="6">
    <source>
        <dbReference type="Proteomes" id="UP000823046"/>
    </source>
</evidence>
<dbReference type="Proteomes" id="UP000823046">
    <property type="component" value="Unassembled WGS sequence"/>
</dbReference>
<dbReference type="PANTHER" id="PTHR45782:SF4">
    <property type="entry name" value="MITOCHONDRIAL RIBOSOME-ASSOCIATED GTPASE 1"/>
    <property type="match status" value="1"/>
</dbReference>